<accession>A0A1T4ZUY6</accession>
<feature type="transmembrane region" description="Helical" evidence="1">
    <location>
        <begin position="255"/>
        <end position="275"/>
    </location>
</feature>
<dbReference type="AlphaFoldDB" id="A0A1T4ZUY6"/>
<dbReference type="OrthoDB" id="9787129at2"/>
<keyword evidence="3" id="KW-1185">Reference proteome</keyword>
<keyword evidence="1" id="KW-0812">Transmembrane</keyword>
<gene>
    <name evidence="2" type="ORF">SAMN05660866_00339</name>
</gene>
<dbReference type="PANTHER" id="PTHR30354:SF11">
    <property type="entry name" value="PERMEASE"/>
    <property type="match status" value="1"/>
</dbReference>
<evidence type="ECO:0000313" key="3">
    <source>
        <dbReference type="Proteomes" id="UP000190339"/>
    </source>
</evidence>
<dbReference type="GO" id="GO:0015128">
    <property type="term" value="F:gluconate transmembrane transporter activity"/>
    <property type="evidence" value="ECO:0007669"/>
    <property type="project" value="InterPro"/>
</dbReference>
<dbReference type="RefSeq" id="WP_079510735.1">
    <property type="nucleotide sequence ID" value="NZ_FUYL01000001.1"/>
</dbReference>
<feature type="transmembrane region" description="Helical" evidence="1">
    <location>
        <begin position="134"/>
        <end position="155"/>
    </location>
</feature>
<reference evidence="3" key="1">
    <citation type="submission" date="2017-02" db="EMBL/GenBank/DDBJ databases">
        <authorList>
            <person name="Varghese N."/>
            <person name="Submissions S."/>
        </authorList>
    </citation>
    <scope>NUCLEOTIDE SEQUENCE [LARGE SCALE GENOMIC DNA]</scope>
    <source>
        <strain evidence="3">DSM 23546</strain>
    </source>
</reference>
<dbReference type="STRING" id="561365.SAMN05660866_00339"/>
<keyword evidence="1" id="KW-1133">Transmembrane helix</keyword>
<evidence type="ECO:0000256" key="1">
    <source>
        <dbReference type="SAM" id="Phobius"/>
    </source>
</evidence>
<dbReference type="InterPro" id="IPR003474">
    <property type="entry name" value="Glcn_transporter"/>
</dbReference>
<feature type="transmembrane region" description="Helical" evidence="1">
    <location>
        <begin position="27"/>
        <end position="46"/>
    </location>
</feature>
<name>A0A1T4ZUY6_9FLAO</name>
<organism evidence="2 3">
    <name type="scientific">Maribacter arcticus</name>
    <dbReference type="NCBI Taxonomy" id="561365"/>
    <lineage>
        <taxon>Bacteria</taxon>
        <taxon>Pseudomonadati</taxon>
        <taxon>Bacteroidota</taxon>
        <taxon>Flavobacteriia</taxon>
        <taxon>Flavobacteriales</taxon>
        <taxon>Flavobacteriaceae</taxon>
        <taxon>Maribacter</taxon>
    </lineage>
</organism>
<dbReference type="GO" id="GO:0005886">
    <property type="term" value="C:plasma membrane"/>
    <property type="evidence" value="ECO:0007669"/>
    <property type="project" value="TreeGrafter"/>
</dbReference>
<feature type="transmembrane region" description="Helical" evidence="1">
    <location>
        <begin position="98"/>
        <end position="122"/>
    </location>
</feature>
<dbReference type="PIRSF" id="PIRSF002746">
    <property type="entry name" value="Gluconate_transporter"/>
    <property type="match status" value="1"/>
</dbReference>
<evidence type="ECO:0000313" key="2">
    <source>
        <dbReference type="EMBL" id="SKB26435.1"/>
    </source>
</evidence>
<keyword evidence="1" id="KW-0472">Membrane</keyword>
<feature type="transmembrane region" description="Helical" evidence="1">
    <location>
        <begin position="334"/>
        <end position="363"/>
    </location>
</feature>
<dbReference type="Proteomes" id="UP000190339">
    <property type="component" value="Unassembled WGS sequence"/>
</dbReference>
<proteinExistence type="predicted"/>
<feature type="transmembrane region" description="Helical" evidence="1">
    <location>
        <begin position="175"/>
        <end position="194"/>
    </location>
</feature>
<dbReference type="Pfam" id="PF02447">
    <property type="entry name" value="GntP_permease"/>
    <property type="match status" value="1"/>
</dbReference>
<sequence>MIYIIALLASLIFLVVGIVKFKIHPFFVLLLAAIGYGFITGMRAELIIDSINSGFGGILGKIGLIILFGVTIGTILEKSGGAMVIATRILNLIGEKSIHLAMMLTGYILSIPIFADSALLMMNPLNKVLSKKSGISYAGTTAALAMGLTASHVMVPPTPGPIAAAGILGANLGDVILWGLLVSSLSLFPCYVYAKKIASKINIPIILEPIANPEKKPALWKSLLAIVVPLALILLKSVMDYPELNMQPSVVKSCISFLGTPVISLLIGVLLALVLPEKLDEKIFSATGWVGESLKVAAPIILITGAGGIFGKMLQNSGISDIITEGFTGLEIGLFFPFFLAACLKTTQGSSTVALITTASIVAPLMTSLGLNEPFLQAMTVLAIGAGSSVASHVNDSFFWVLTQLTGMNVKQGYQVQTAGTFIFGTTAMVIIYIITKLIH</sequence>
<feature type="transmembrane region" description="Helical" evidence="1">
    <location>
        <begin position="414"/>
        <end position="435"/>
    </location>
</feature>
<dbReference type="PANTHER" id="PTHR30354">
    <property type="entry name" value="GNT FAMILY GLUCONATE TRANSPORTER"/>
    <property type="match status" value="1"/>
</dbReference>
<feature type="transmembrane region" description="Helical" evidence="1">
    <location>
        <begin position="296"/>
        <end position="314"/>
    </location>
</feature>
<feature type="transmembrane region" description="Helical" evidence="1">
    <location>
        <begin position="58"/>
        <end position="76"/>
    </location>
</feature>
<dbReference type="EMBL" id="FUYL01000001">
    <property type="protein sequence ID" value="SKB26435.1"/>
    <property type="molecule type" value="Genomic_DNA"/>
</dbReference>
<feature type="transmembrane region" description="Helical" evidence="1">
    <location>
        <begin position="218"/>
        <end position="235"/>
    </location>
</feature>
<protein>
    <submittedName>
        <fullName evidence="2">Predicted D-glycerate permease</fullName>
    </submittedName>
</protein>